<dbReference type="InterPro" id="IPR050248">
    <property type="entry name" value="Polysacc_deacetylase_ArnD"/>
</dbReference>
<dbReference type="PATRIC" id="fig|749414.3.peg.916"/>
<dbReference type="Pfam" id="PF01522">
    <property type="entry name" value="Polysacc_deac_1"/>
    <property type="match status" value="1"/>
</dbReference>
<dbReference type="STRING" id="749414.SBI_00895"/>
<dbReference type="EMBL" id="CP002047">
    <property type="protein sequence ID" value="ADI04016.1"/>
    <property type="molecule type" value="Genomic_DNA"/>
</dbReference>
<dbReference type="AlphaFoldDB" id="D7C628"/>
<sequence>MSRGAAGHDGRHSTPRHRAETLPTATATAALMVAAHIGPAGTWLPGVRRALFPALAGRGRPNHIALTFDDGPDPGSTPQFLDALDELAVRATFFVLGDSVMRHPRTAYEISRRGHELAVHGWTHSRPWLPTVARDLHEVEGAARVVRRATGAVPRWYRPPYGVLTGGRGLAAARAGLRPVLWTAWGRDWTARATPASVLATVCRDLRGGGTVLLHDSDRAAEPGCWRATLGALPALVRVCRDEGWTVGPLADHGIGGG</sequence>
<dbReference type="PANTHER" id="PTHR10587:SF137">
    <property type="entry name" value="4-DEOXY-4-FORMAMIDO-L-ARABINOSE-PHOSPHOUNDECAPRENOL DEFORMYLASE ARND-RELATED"/>
    <property type="match status" value="1"/>
</dbReference>
<protein>
    <submittedName>
        <fullName evidence="2">Secreted deacetylase</fullName>
    </submittedName>
</protein>
<gene>
    <name evidence="2" type="ordered locus">SBI_00895</name>
</gene>
<dbReference type="InterPro" id="IPR011330">
    <property type="entry name" value="Glyco_hydro/deAcase_b/a-brl"/>
</dbReference>
<feature type="domain" description="NodB homology" evidence="1">
    <location>
        <begin position="62"/>
        <end position="248"/>
    </location>
</feature>
<dbReference type="KEGG" id="sbh:SBI_00895"/>
<dbReference type="PANTHER" id="PTHR10587">
    <property type="entry name" value="GLYCOSYL TRANSFERASE-RELATED"/>
    <property type="match status" value="1"/>
</dbReference>
<dbReference type="GO" id="GO:0005975">
    <property type="term" value="P:carbohydrate metabolic process"/>
    <property type="evidence" value="ECO:0007669"/>
    <property type="project" value="InterPro"/>
</dbReference>
<name>D7C628_STRBB</name>
<dbReference type="Gene3D" id="3.20.20.370">
    <property type="entry name" value="Glycoside hydrolase/deacetylase"/>
    <property type="match status" value="1"/>
</dbReference>
<organism evidence="2 3">
    <name type="scientific">Streptomyces bingchenggensis (strain BCW-1)</name>
    <dbReference type="NCBI Taxonomy" id="749414"/>
    <lineage>
        <taxon>Bacteria</taxon>
        <taxon>Bacillati</taxon>
        <taxon>Actinomycetota</taxon>
        <taxon>Actinomycetes</taxon>
        <taxon>Kitasatosporales</taxon>
        <taxon>Streptomycetaceae</taxon>
        <taxon>Streptomyces</taxon>
    </lineage>
</organism>
<dbReference type="GO" id="GO:0016810">
    <property type="term" value="F:hydrolase activity, acting on carbon-nitrogen (but not peptide) bonds"/>
    <property type="evidence" value="ECO:0007669"/>
    <property type="project" value="InterPro"/>
</dbReference>
<dbReference type="eggNOG" id="COG0726">
    <property type="taxonomic scope" value="Bacteria"/>
</dbReference>
<evidence type="ECO:0000313" key="3">
    <source>
        <dbReference type="Proteomes" id="UP000000377"/>
    </source>
</evidence>
<evidence type="ECO:0000259" key="1">
    <source>
        <dbReference type="PROSITE" id="PS51677"/>
    </source>
</evidence>
<evidence type="ECO:0000313" key="2">
    <source>
        <dbReference type="EMBL" id="ADI04016.1"/>
    </source>
</evidence>
<dbReference type="HOGENOM" id="CLU_021264_0_0_11"/>
<dbReference type="InterPro" id="IPR002509">
    <property type="entry name" value="NODB_dom"/>
</dbReference>
<dbReference type="PROSITE" id="PS51677">
    <property type="entry name" value="NODB"/>
    <property type="match status" value="1"/>
</dbReference>
<reference evidence="2 3" key="1">
    <citation type="journal article" date="2010" name="J. Bacteriol.">
        <title>Genome sequence of the milbemycin-producing bacterium Streptomyces bingchenggensis.</title>
        <authorList>
            <person name="Wang X.J."/>
            <person name="Yan Y.J."/>
            <person name="Zhang B."/>
            <person name="An J."/>
            <person name="Wang J.J."/>
            <person name="Tian J."/>
            <person name="Jiang L."/>
            <person name="Chen Y.H."/>
            <person name="Huang S.X."/>
            <person name="Yin M."/>
            <person name="Zhang J."/>
            <person name="Gao A.L."/>
            <person name="Liu C.X."/>
            <person name="Zhu Z.X."/>
            <person name="Xiang W.S."/>
        </authorList>
    </citation>
    <scope>NUCLEOTIDE SEQUENCE [LARGE SCALE GENOMIC DNA]</scope>
    <source>
        <strain evidence="2 3">BCW-1</strain>
    </source>
</reference>
<dbReference type="SUPFAM" id="SSF88713">
    <property type="entry name" value="Glycoside hydrolase/deacetylase"/>
    <property type="match status" value="1"/>
</dbReference>
<dbReference type="CDD" id="cd10959">
    <property type="entry name" value="CE4_NodB_like_3"/>
    <property type="match status" value="1"/>
</dbReference>
<proteinExistence type="predicted"/>
<keyword evidence="3" id="KW-1185">Reference proteome</keyword>
<dbReference type="RefSeq" id="WP_014173495.1">
    <property type="nucleotide sequence ID" value="NC_016582.1"/>
</dbReference>
<accession>D7C628</accession>
<dbReference type="Proteomes" id="UP000000377">
    <property type="component" value="Chromosome"/>
</dbReference>